<reference evidence="3" key="1">
    <citation type="submission" date="2020-11" db="EMBL/GenBank/DDBJ databases">
        <title>Nocardioides sp. CBS4Y-1, whole genome shotgun sequence.</title>
        <authorList>
            <person name="Tuo L."/>
        </authorList>
    </citation>
    <scope>NUCLEOTIDE SEQUENCE</scope>
    <source>
        <strain evidence="3">CBS4Y-1</strain>
    </source>
</reference>
<evidence type="ECO:0000313" key="3">
    <source>
        <dbReference type="EMBL" id="MBF4161300.1"/>
    </source>
</evidence>
<dbReference type="RefSeq" id="WP_194502536.1">
    <property type="nucleotide sequence ID" value="NZ_JADIVZ010000002.1"/>
</dbReference>
<dbReference type="EMBL" id="JADIVZ010000002">
    <property type="protein sequence ID" value="MBF4161300.1"/>
    <property type="molecule type" value="Genomic_DNA"/>
</dbReference>
<evidence type="ECO:0000256" key="1">
    <source>
        <dbReference type="ARBA" id="ARBA00007847"/>
    </source>
</evidence>
<proteinExistence type="inferred from homology"/>
<sequence length="240" mass="25603">MSTHRTIGLVGGMSWHSTLTYYRRINEIVAERLGGHHSARVTLQSLDFADVRAHQLTGDYEASGRLLAEAGRRCVAGGAELIAICTNLMHKNHQHLAAAVDVPVVHIADAVAERCRRHGWATVGLLGTRPVMEESFYAERLASHGIGVVTPSGPDRAEVDRIIFDELTRGIFTDASRHRYLEIIAGLAGHGAEAVAFACTEIGLLVPSSTSPLPSIDTGLAHAELLAELALAPVPVPAGC</sequence>
<dbReference type="EC" id="5.1.1.-" evidence="3"/>
<organism evidence="3 4">
    <name type="scientific">Nocardioides acrostichi</name>
    <dbReference type="NCBI Taxonomy" id="2784339"/>
    <lineage>
        <taxon>Bacteria</taxon>
        <taxon>Bacillati</taxon>
        <taxon>Actinomycetota</taxon>
        <taxon>Actinomycetes</taxon>
        <taxon>Propionibacteriales</taxon>
        <taxon>Nocardioidaceae</taxon>
        <taxon>Nocardioides</taxon>
    </lineage>
</organism>
<dbReference type="Proteomes" id="UP000656804">
    <property type="component" value="Unassembled WGS sequence"/>
</dbReference>
<evidence type="ECO:0000256" key="2">
    <source>
        <dbReference type="ARBA" id="ARBA00023235"/>
    </source>
</evidence>
<gene>
    <name evidence="3" type="ORF">ISG29_06320</name>
</gene>
<dbReference type="InterPro" id="IPR004380">
    <property type="entry name" value="Asp_race"/>
</dbReference>
<dbReference type="NCBIfam" id="TIGR00035">
    <property type="entry name" value="asp_race"/>
    <property type="match status" value="1"/>
</dbReference>
<comment type="similarity">
    <text evidence="1">Belongs to the aspartate/glutamate racemases family.</text>
</comment>
<dbReference type="Pfam" id="PF01177">
    <property type="entry name" value="Asp_Glu_race"/>
    <property type="match status" value="1"/>
</dbReference>
<dbReference type="PANTHER" id="PTHR21198">
    <property type="entry name" value="GLUTAMATE RACEMASE"/>
    <property type="match status" value="1"/>
</dbReference>
<keyword evidence="4" id="KW-1185">Reference proteome</keyword>
<dbReference type="GO" id="GO:0047661">
    <property type="term" value="F:amino-acid racemase activity"/>
    <property type="evidence" value="ECO:0007669"/>
    <property type="project" value="InterPro"/>
</dbReference>
<protein>
    <submittedName>
        <fullName evidence="3">Amino acid racemase</fullName>
        <ecNumber evidence="3">5.1.1.-</ecNumber>
    </submittedName>
</protein>
<dbReference type="InterPro" id="IPR015942">
    <property type="entry name" value="Asp/Glu/hydantoin_racemase"/>
</dbReference>
<dbReference type="Gene3D" id="3.40.50.1860">
    <property type="match status" value="2"/>
</dbReference>
<dbReference type="AlphaFoldDB" id="A0A930Y5J2"/>
<dbReference type="SUPFAM" id="SSF53681">
    <property type="entry name" value="Aspartate/glutamate racemase"/>
    <property type="match status" value="2"/>
</dbReference>
<name>A0A930Y5J2_9ACTN</name>
<evidence type="ECO:0000313" key="4">
    <source>
        <dbReference type="Proteomes" id="UP000656804"/>
    </source>
</evidence>
<dbReference type="InterPro" id="IPR001920">
    <property type="entry name" value="Asp/Glu_race"/>
</dbReference>
<accession>A0A930Y5J2</accession>
<dbReference type="PANTHER" id="PTHR21198:SF7">
    <property type="entry name" value="ASPARTATE-GLUTAMATE RACEMASE FAMILY"/>
    <property type="match status" value="1"/>
</dbReference>
<keyword evidence="2 3" id="KW-0413">Isomerase</keyword>
<comment type="caution">
    <text evidence="3">The sequence shown here is derived from an EMBL/GenBank/DDBJ whole genome shotgun (WGS) entry which is preliminary data.</text>
</comment>